<feature type="region of interest" description="Disordered" evidence="1">
    <location>
        <begin position="1"/>
        <end position="102"/>
    </location>
</feature>
<comment type="caution">
    <text evidence="2">The sequence shown here is derived from an EMBL/GenBank/DDBJ whole genome shotgun (WGS) entry which is preliminary data.</text>
</comment>
<feature type="compositionally biased region" description="Basic and acidic residues" evidence="1">
    <location>
        <begin position="34"/>
        <end position="45"/>
    </location>
</feature>
<feature type="compositionally biased region" description="Basic and acidic residues" evidence="1">
    <location>
        <begin position="61"/>
        <end position="94"/>
    </location>
</feature>
<proteinExistence type="predicted"/>
<evidence type="ECO:0000313" key="3">
    <source>
        <dbReference type="Proteomes" id="UP000554482"/>
    </source>
</evidence>
<accession>A0A7J6VF42</accession>
<organism evidence="2 3">
    <name type="scientific">Thalictrum thalictroides</name>
    <name type="common">Rue-anemone</name>
    <name type="synonym">Anemone thalictroides</name>
    <dbReference type="NCBI Taxonomy" id="46969"/>
    <lineage>
        <taxon>Eukaryota</taxon>
        <taxon>Viridiplantae</taxon>
        <taxon>Streptophyta</taxon>
        <taxon>Embryophyta</taxon>
        <taxon>Tracheophyta</taxon>
        <taxon>Spermatophyta</taxon>
        <taxon>Magnoliopsida</taxon>
        <taxon>Ranunculales</taxon>
        <taxon>Ranunculaceae</taxon>
        <taxon>Thalictroideae</taxon>
        <taxon>Thalictrum</taxon>
    </lineage>
</organism>
<protein>
    <submittedName>
        <fullName evidence="2">Uncharacterized protein</fullName>
    </submittedName>
</protein>
<dbReference type="OrthoDB" id="3596986at2759"/>
<evidence type="ECO:0000313" key="2">
    <source>
        <dbReference type="EMBL" id="KAF5183367.1"/>
    </source>
</evidence>
<gene>
    <name evidence="2" type="ORF">FRX31_027046</name>
</gene>
<dbReference type="Proteomes" id="UP000554482">
    <property type="component" value="Unassembled WGS sequence"/>
</dbReference>
<reference evidence="2 3" key="1">
    <citation type="submission" date="2020-06" db="EMBL/GenBank/DDBJ databases">
        <title>Transcriptomic and genomic resources for Thalictrum thalictroides and T. hernandezii: Facilitating candidate gene discovery in an emerging model plant lineage.</title>
        <authorList>
            <person name="Arias T."/>
            <person name="Riano-Pachon D.M."/>
            <person name="Di Stilio V.S."/>
        </authorList>
    </citation>
    <scope>NUCLEOTIDE SEQUENCE [LARGE SCALE GENOMIC DNA]</scope>
    <source>
        <strain evidence="3">cv. WT478/WT964</strain>
        <tissue evidence="2">Leaves</tissue>
    </source>
</reference>
<dbReference type="AlphaFoldDB" id="A0A7J6VF42"/>
<evidence type="ECO:0000256" key="1">
    <source>
        <dbReference type="SAM" id="MobiDB-lite"/>
    </source>
</evidence>
<keyword evidence="3" id="KW-1185">Reference proteome</keyword>
<dbReference type="EMBL" id="JABWDY010033527">
    <property type="protein sequence ID" value="KAF5183367.1"/>
    <property type="molecule type" value="Genomic_DNA"/>
</dbReference>
<sequence length="102" mass="11703">MSGAPKRLHEEAGSNEYHSIPFESGQDGQLAKVPRTESHDVDRRSPLHQMHQMPPPGSDSFVDHHVTSNNRLELEGDRHEKSYRCNDKDSRENEDIYIQPIV</sequence>
<name>A0A7J6VF42_THATH</name>